<dbReference type="PANTHER" id="PTHR42749:SF1">
    <property type="entry name" value="CELL SHAPE-DETERMINING PROTEIN MREB"/>
    <property type="match status" value="1"/>
</dbReference>
<proteinExistence type="inferred from homology"/>
<dbReference type="PRINTS" id="PR00301">
    <property type="entry name" value="HEATSHOCK70"/>
</dbReference>
<dbReference type="RefSeq" id="WP_323328728.1">
    <property type="nucleotide sequence ID" value="NZ_JAYFSI010000003.1"/>
</dbReference>
<keyword evidence="3" id="KW-0067">ATP-binding</keyword>
<comment type="similarity">
    <text evidence="1">Belongs to the heat shock protein 70 family.</text>
</comment>
<keyword evidence="7" id="KW-0472">Membrane</keyword>
<keyword evidence="2" id="KW-0547">Nucleotide-binding</keyword>
<evidence type="ECO:0000256" key="2">
    <source>
        <dbReference type="ARBA" id="ARBA00022741"/>
    </source>
</evidence>
<sequence>MTWVLAVDFGTTNTVAAVADEAGVHIVNVDGKPVLPSAVFLNEAGKGGKYSWIVGTAAVNFARRRLDRFEATPKKSISDGTLFLAGQDVPVVEAIAAVFRIVTQEAAQQHGGQPPAAFTVTHPATWGESRVRVLLEAARSAIAQLKGWPMPHPLTEPEAAAQRTLGIATLPPECRLVVLDLGGGTVDVTVVDRRGPMLTVAGRPTGLDSLGGEDFDLRLARWMTAEVGRPGLFDQLATSEDATRRETAVEIRDHARDVKEQLSKLPAVPAQLPRVPPELPDYTPVLVSKPNLEELVRGGRGREPGLTEAVELVAGALAEAAPGPPPAGVFLVGGSSRIPLLGTLVTQRIGQPPLVHGDPTTAVADGAARHAWARAHGPAAFPPPGPAPVVVPPPRKRRRALAASFSAMTLVVLAVAAYLIVVANESSRSGYTCSDGTTVEYSFDCPTRTSTTSDTSTSGRSTTTDTTDTTDSTTTTRPSTVDDSTVLAASKRVWRLVDELDSCRVEDTNLMDGEKVGVSCPSGDIFYKVLWTTDSARADQAIVGTYENAIGTPKRNFTITGDPTIVGSRISGAWTDEQGRARYSCVWQYNQYPIALVVTGASASSVSPACDAVTVYNNAQLADRVG</sequence>
<evidence type="ECO:0000256" key="7">
    <source>
        <dbReference type="SAM" id="Phobius"/>
    </source>
</evidence>
<dbReference type="Gene3D" id="3.30.420.40">
    <property type="match status" value="2"/>
</dbReference>
<evidence type="ECO:0000313" key="8">
    <source>
        <dbReference type="EMBL" id="MEA5361532.1"/>
    </source>
</evidence>
<dbReference type="SUPFAM" id="SSF53067">
    <property type="entry name" value="Actin-like ATPase domain"/>
    <property type="match status" value="2"/>
</dbReference>
<organism evidence="8 9">
    <name type="scientific">Amycolatopsis heterodermiae</name>
    <dbReference type="NCBI Taxonomy" id="3110235"/>
    <lineage>
        <taxon>Bacteria</taxon>
        <taxon>Bacillati</taxon>
        <taxon>Actinomycetota</taxon>
        <taxon>Actinomycetes</taxon>
        <taxon>Pseudonocardiales</taxon>
        <taxon>Pseudonocardiaceae</taxon>
        <taxon>Amycolatopsis</taxon>
    </lineage>
</organism>
<keyword evidence="5" id="KW-0143">Chaperone</keyword>
<dbReference type="InterPro" id="IPR018181">
    <property type="entry name" value="Heat_shock_70_CS"/>
</dbReference>
<evidence type="ECO:0000256" key="5">
    <source>
        <dbReference type="ARBA" id="ARBA00023186"/>
    </source>
</evidence>
<reference evidence="8 9" key="1">
    <citation type="submission" date="2023-12" db="EMBL/GenBank/DDBJ databases">
        <title>Amycolatopsis sp. V23-08.</title>
        <authorList>
            <person name="Somphong A."/>
        </authorList>
    </citation>
    <scope>NUCLEOTIDE SEQUENCE [LARGE SCALE GENOMIC DNA]</scope>
    <source>
        <strain evidence="8 9">V23-08</strain>
    </source>
</reference>
<keyword evidence="7" id="KW-0812">Transmembrane</keyword>
<dbReference type="PROSITE" id="PS00329">
    <property type="entry name" value="HSP70_2"/>
    <property type="match status" value="1"/>
</dbReference>
<feature type="transmembrane region" description="Helical" evidence="7">
    <location>
        <begin position="400"/>
        <end position="421"/>
    </location>
</feature>
<keyword evidence="9" id="KW-1185">Reference proteome</keyword>
<comment type="caution">
    <text evidence="8">The sequence shown here is derived from an EMBL/GenBank/DDBJ whole genome shotgun (WGS) entry which is preliminary data.</text>
</comment>
<dbReference type="Pfam" id="PF00012">
    <property type="entry name" value="HSP70"/>
    <property type="match status" value="1"/>
</dbReference>
<dbReference type="PANTHER" id="PTHR42749">
    <property type="entry name" value="CELL SHAPE-DETERMINING PROTEIN MREB"/>
    <property type="match status" value="1"/>
</dbReference>
<evidence type="ECO:0000256" key="3">
    <source>
        <dbReference type="ARBA" id="ARBA00022840"/>
    </source>
</evidence>
<feature type="compositionally biased region" description="Low complexity" evidence="6">
    <location>
        <begin position="447"/>
        <end position="482"/>
    </location>
</feature>
<dbReference type="InterPro" id="IPR043129">
    <property type="entry name" value="ATPase_NBD"/>
</dbReference>
<dbReference type="Proteomes" id="UP001304298">
    <property type="component" value="Unassembled WGS sequence"/>
</dbReference>
<gene>
    <name evidence="8" type="ORF">VA596_18460</name>
</gene>
<evidence type="ECO:0000313" key="9">
    <source>
        <dbReference type="Proteomes" id="UP001304298"/>
    </source>
</evidence>
<evidence type="ECO:0000256" key="4">
    <source>
        <dbReference type="ARBA" id="ARBA00023016"/>
    </source>
</evidence>
<protein>
    <submittedName>
        <fullName evidence="8">Hsp70 family protein</fullName>
    </submittedName>
</protein>
<name>A0ABU5R5M0_9PSEU</name>
<keyword evidence="4" id="KW-0346">Stress response</keyword>
<dbReference type="Gene3D" id="3.90.640.10">
    <property type="entry name" value="Actin, Chain A, domain 4"/>
    <property type="match status" value="1"/>
</dbReference>
<keyword evidence="7" id="KW-1133">Transmembrane helix</keyword>
<dbReference type="InterPro" id="IPR013126">
    <property type="entry name" value="Hsp_70_fam"/>
</dbReference>
<accession>A0ABU5R5M0</accession>
<feature type="region of interest" description="Disordered" evidence="6">
    <location>
        <begin position="446"/>
        <end position="482"/>
    </location>
</feature>
<dbReference type="EMBL" id="JAYFSI010000003">
    <property type="protein sequence ID" value="MEA5361532.1"/>
    <property type="molecule type" value="Genomic_DNA"/>
</dbReference>
<evidence type="ECO:0000256" key="6">
    <source>
        <dbReference type="SAM" id="MobiDB-lite"/>
    </source>
</evidence>
<dbReference type="PROSITE" id="PS01036">
    <property type="entry name" value="HSP70_3"/>
    <property type="match status" value="1"/>
</dbReference>
<evidence type="ECO:0000256" key="1">
    <source>
        <dbReference type="ARBA" id="ARBA00007381"/>
    </source>
</evidence>